<comment type="caution">
    <text evidence="2">The sequence shown here is derived from an EMBL/GenBank/DDBJ whole genome shotgun (WGS) entry which is preliminary data.</text>
</comment>
<keyword evidence="1" id="KW-1133">Transmembrane helix</keyword>
<evidence type="ECO:0000313" key="2">
    <source>
        <dbReference type="EMBL" id="GED97940.1"/>
    </source>
</evidence>
<name>A0A7I9UYR1_9ACTN</name>
<feature type="transmembrane region" description="Helical" evidence="1">
    <location>
        <begin position="106"/>
        <end position="124"/>
    </location>
</feature>
<keyword evidence="1" id="KW-0812">Transmembrane</keyword>
<proteinExistence type="predicted"/>
<dbReference type="AlphaFoldDB" id="A0A7I9UYR1"/>
<feature type="transmembrane region" description="Helical" evidence="1">
    <location>
        <begin position="136"/>
        <end position="158"/>
    </location>
</feature>
<keyword evidence="3" id="KW-1185">Reference proteome</keyword>
<dbReference type="Gene3D" id="1.20.1250.20">
    <property type="entry name" value="MFS general substrate transporter like domains"/>
    <property type="match status" value="1"/>
</dbReference>
<dbReference type="EMBL" id="BJOU01000001">
    <property type="protein sequence ID" value="GED97940.1"/>
    <property type="molecule type" value="Genomic_DNA"/>
</dbReference>
<dbReference type="Proteomes" id="UP000444980">
    <property type="component" value="Unassembled WGS sequence"/>
</dbReference>
<feature type="transmembrane region" description="Helical" evidence="1">
    <location>
        <begin position="20"/>
        <end position="39"/>
    </location>
</feature>
<accession>A0A7I9UYR1</accession>
<dbReference type="SUPFAM" id="SSF103473">
    <property type="entry name" value="MFS general substrate transporter"/>
    <property type="match status" value="1"/>
</dbReference>
<keyword evidence="1" id="KW-0472">Membrane</keyword>
<protein>
    <recommendedName>
        <fullName evidence="4">MFS transporter</fullName>
    </recommendedName>
</protein>
<gene>
    <name evidence="2" type="ORF">nbrc107697_19790</name>
</gene>
<evidence type="ECO:0000256" key="1">
    <source>
        <dbReference type="SAM" id="Phobius"/>
    </source>
</evidence>
<sequence>METLLSPLLAAVLITVVDFHWLFGATAAGFVASGVLVVTSRIPNALRGNDYGVGERLFTGARIFSATPRLRGLMGLNLAVSAIGAIVMVNTVNLVQEHLRRPAADVAWLLTANGAGILVVAMAIPRLLRRYGERRVMITGAATMTAAGVVALIAVRWAPPRRGRCSARSGR</sequence>
<evidence type="ECO:0008006" key="4">
    <source>
        <dbReference type="Google" id="ProtNLM"/>
    </source>
</evidence>
<organism evidence="2 3">
    <name type="scientific">Gordonia crocea</name>
    <dbReference type="NCBI Taxonomy" id="589162"/>
    <lineage>
        <taxon>Bacteria</taxon>
        <taxon>Bacillati</taxon>
        <taxon>Actinomycetota</taxon>
        <taxon>Actinomycetes</taxon>
        <taxon>Mycobacteriales</taxon>
        <taxon>Gordoniaceae</taxon>
        <taxon>Gordonia</taxon>
    </lineage>
</organism>
<dbReference type="InterPro" id="IPR036259">
    <property type="entry name" value="MFS_trans_sf"/>
</dbReference>
<evidence type="ECO:0000313" key="3">
    <source>
        <dbReference type="Proteomes" id="UP000444980"/>
    </source>
</evidence>
<feature type="transmembrane region" description="Helical" evidence="1">
    <location>
        <begin position="72"/>
        <end position="94"/>
    </location>
</feature>
<dbReference type="RefSeq" id="WP_228460761.1">
    <property type="nucleotide sequence ID" value="NZ_BJOU01000001.1"/>
</dbReference>
<reference evidence="3" key="1">
    <citation type="submission" date="2019-06" db="EMBL/GenBank/DDBJ databases">
        <title>Gordonia isolated from sludge of a wastewater treatment plant.</title>
        <authorList>
            <person name="Tamura T."/>
            <person name="Aoyama K."/>
            <person name="Kang Y."/>
            <person name="Saito S."/>
            <person name="Akiyama N."/>
            <person name="Yazawa K."/>
            <person name="Gonoi T."/>
            <person name="Mikami Y."/>
        </authorList>
    </citation>
    <scope>NUCLEOTIDE SEQUENCE [LARGE SCALE GENOMIC DNA]</scope>
    <source>
        <strain evidence="3">NBRC 107697</strain>
    </source>
</reference>